<dbReference type="PROSITE" id="PS00092">
    <property type="entry name" value="N6_MTASE"/>
    <property type="match status" value="1"/>
</dbReference>
<evidence type="ECO:0000256" key="2">
    <source>
        <dbReference type="ARBA" id="ARBA00022603"/>
    </source>
</evidence>
<dbReference type="AlphaFoldDB" id="A0A0G1B316"/>
<dbReference type="InterPro" id="IPR002052">
    <property type="entry name" value="DNA_methylase_N6_adenine_CS"/>
</dbReference>
<dbReference type="InterPro" id="IPR002941">
    <property type="entry name" value="DNA_methylase_N4/N6"/>
</dbReference>
<dbReference type="InterPro" id="IPR029063">
    <property type="entry name" value="SAM-dependent_MTases_sf"/>
</dbReference>
<gene>
    <name evidence="6" type="ORF">UV02_C0038G0012</name>
</gene>
<organism evidence="6 7">
    <name type="scientific">Candidatus Kuenenbacteria bacterium GW2011_GWA2_42_15</name>
    <dbReference type="NCBI Taxonomy" id="1618677"/>
    <lineage>
        <taxon>Bacteria</taxon>
        <taxon>Candidatus Kueneniibacteriota</taxon>
    </lineage>
</organism>
<evidence type="ECO:0000313" key="6">
    <source>
        <dbReference type="EMBL" id="KKS40686.1"/>
    </source>
</evidence>
<evidence type="ECO:0000313" key="7">
    <source>
        <dbReference type="Proteomes" id="UP000034516"/>
    </source>
</evidence>
<dbReference type="Pfam" id="PF01555">
    <property type="entry name" value="N6_N4_Mtase"/>
    <property type="match status" value="1"/>
</dbReference>
<evidence type="ECO:0000256" key="3">
    <source>
        <dbReference type="ARBA" id="ARBA00022679"/>
    </source>
</evidence>
<reference evidence="6 7" key="1">
    <citation type="journal article" date="2015" name="Nature">
        <title>rRNA introns, odd ribosomes, and small enigmatic genomes across a large radiation of phyla.</title>
        <authorList>
            <person name="Brown C.T."/>
            <person name="Hug L.A."/>
            <person name="Thomas B.C."/>
            <person name="Sharon I."/>
            <person name="Castelle C.J."/>
            <person name="Singh A."/>
            <person name="Wilkins M.J."/>
            <person name="Williams K.H."/>
            <person name="Banfield J.F."/>
        </authorList>
    </citation>
    <scope>NUCLEOTIDE SEQUENCE [LARGE SCALE GENOMIC DNA]</scope>
</reference>
<dbReference type="Gene3D" id="3.40.50.150">
    <property type="entry name" value="Vaccinia Virus protein VP39"/>
    <property type="match status" value="1"/>
</dbReference>
<name>A0A0G1B316_9BACT</name>
<feature type="domain" description="DNA methylase N-4/N-6" evidence="5">
    <location>
        <begin position="9"/>
        <end position="151"/>
    </location>
</feature>
<dbReference type="GO" id="GO:0032259">
    <property type="term" value="P:methylation"/>
    <property type="evidence" value="ECO:0007669"/>
    <property type="project" value="UniProtKB-KW"/>
</dbReference>
<dbReference type="Proteomes" id="UP000034516">
    <property type="component" value="Unassembled WGS sequence"/>
</dbReference>
<keyword evidence="2 6" id="KW-0489">Methyltransferase</keyword>
<keyword evidence="4" id="KW-0949">S-adenosyl-L-methionine</keyword>
<evidence type="ECO:0000256" key="1">
    <source>
        <dbReference type="ARBA" id="ARBA00006594"/>
    </source>
</evidence>
<dbReference type="GO" id="GO:0003677">
    <property type="term" value="F:DNA binding"/>
    <property type="evidence" value="ECO:0007669"/>
    <property type="project" value="InterPro"/>
</dbReference>
<dbReference type="PRINTS" id="PR00506">
    <property type="entry name" value="D21N6MTFRASE"/>
</dbReference>
<keyword evidence="3" id="KW-0808">Transferase</keyword>
<proteinExistence type="inferred from homology"/>
<evidence type="ECO:0000259" key="5">
    <source>
        <dbReference type="Pfam" id="PF01555"/>
    </source>
</evidence>
<dbReference type="InterPro" id="IPR002295">
    <property type="entry name" value="N4/N6-MTase_EcoPI_Mod-like"/>
</dbReference>
<comment type="similarity">
    <text evidence="1">Belongs to the N(4)/N(6)-methyltransferase family.</text>
</comment>
<protein>
    <submittedName>
        <fullName evidence="6">Adenine specific DNA methylase Mod</fullName>
    </submittedName>
</protein>
<accession>A0A0G1B316</accession>
<dbReference type="SUPFAM" id="SSF53335">
    <property type="entry name" value="S-adenosyl-L-methionine-dependent methyltransferases"/>
    <property type="match status" value="1"/>
</dbReference>
<dbReference type="EMBL" id="LCCW01000038">
    <property type="protein sequence ID" value="KKS40686.1"/>
    <property type="molecule type" value="Genomic_DNA"/>
</dbReference>
<comment type="caution">
    <text evidence="6">The sequence shown here is derived from an EMBL/GenBank/DDBJ whole genome shotgun (WGS) entry which is preliminary data.</text>
</comment>
<dbReference type="GO" id="GO:0008170">
    <property type="term" value="F:N-methyltransferase activity"/>
    <property type="evidence" value="ECO:0007669"/>
    <property type="project" value="InterPro"/>
</dbReference>
<evidence type="ECO:0000256" key="4">
    <source>
        <dbReference type="ARBA" id="ARBA00022691"/>
    </source>
</evidence>
<sequence>MNQGYEGEINLIYIDPPFDSKADYSHKIKLGETEFTKEPSVIERLAYKDTWAGGTDSYLDMLYPRLQLMKRLLAPDGSIYVHLDWHVGHYVKVMMDEIFGKENFVNEIVWHYRRWSAPSSKFQNMHDVIYLYARDNDKRFFNQLYQNYANPEWIEDTVRVFQDGKLVRQKDEAGNYVKRTKENVGVPMHDV</sequence>